<sequence length="71" mass="7980">MGLGESVMLQLTDELKGLGCEVFFKIFFNSPALQVELSKRGIKACRTERANRKGMPSNFPSDKEMKRGNIE</sequence>
<name>A0ACB8C706_DERSI</name>
<proteinExistence type="predicted"/>
<gene>
    <name evidence="1" type="ORF">HPB49_003134</name>
</gene>
<reference evidence="1" key="1">
    <citation type="submission" date="2020-05" db="EMBL/GenBank/DDBJ databases">
        <title>Large-scale comparative analyses of tick genomes elucidate their genetic diversity and vector capacities.</title>
        <authorList>
            <person name="Jia N."/>
            <person name="Wang J."/>
            <person name="Shi W."/>
            <person name="Du L."/>
            <person name="Sun Y."/>
            <person name="Zhan W."/>
            <person name="Jiang J."/>
            <person name="Wang Q."/>
            <person name="Zhang B."/>
            <person name="Ji P."/>
            <person name="Sakyi L.B."/>
            <person name="Cui X."/>
            <person name="Yuan T."/>
            <person name="Jiang B."/>
            <person name="Yang W."/>
            <person name="Lam T.T.-Y."/>
            <person name="Chang Q."/>
            <person name="Ding S."/>
            <person name="Wang X."/>
            <person name="Zhu J."/>
            <person name="Ruan X."/>
            <person name="Zhao L."/>
            <person name="Wei J."/>
            <person name="Que T."/>
            <person name="Du C."/>
            <person name="Cheng J."/>
            <person name="Dai P."/>
            <person name="Han X."/>
            <person name="Huang E."/>
            <person name="Gao Y."/>
            <person name="Liu J."/>
            <person name="Shao H."/>
            <person name="Ye R."/>
            <person name="Li L."/>
            <person name="Wei W."/>
            <person name="Wang X."/>
            <person name="Wang C."/>
            <person name="Yang T."/>
            <person name="Huo Q."/>
            <person name="Li W."/>
            <person name="Guo W."/>
            <person name="Chen H."/>
            <person name="Zhou L."/>
            <person name="Ni X."/>
            <person name="Tian J."/>
            <person name="Zhou Y."/>
            <person name="Sheng Y."/>
            <person name="Liu T."/>
            <person name="Pan Y."/>
            <person name="Xia L."/>
            <person name="Li J."/>
            <person name="Zhao F."/>
            <person name="Cao W."/>
        </authorList>
    </citation>
    <scope>NUCLEOTIDE SEQUENCE</scope>
    <source>
        <strain evidence="1">Dsil-2018</strain>
    </source>
</reference>
<dbReference type="EMBL" id="CM023477">
    <property type="protein sequence ID" value="KAH7936703.1"/>
    <property type="molecule type" value="Genomic_DNA"/>
</dbReference>
<evidence type="ECO:0000313" key="1">
    <source>
        <dbReference type="EMBL" id="KAH7936703.1"/>
    </source>
</evidence>
<protein>
    <submittedName>
        <fullName evidence="1">Uncharacterized protein</fullName>
    </submittedName>
</protein>
<evidence type="ECO:0000313" key="2">
    <source>
        <dbReference type="Proteomes" id="UP000821865"/>
    </source>
</evidence>
<accession>A0ACB8C706</accession>
<keyword evidence="2" id="KW-1185">Reference proteome</keyword>
<organism evidence="1 2">
    <name type="scientific">Dermacentor silvarum</name>
    <name type="common">Tick</name>
    <dbReference type="NCBI Taxonomy" id="543639"/>
    <lineage>
        <taxon>Eukaryota</taxon>
        <taxon>Metazoa</taxon>
        <taxon>Ecdysozoa</taxon>
        <taxon>Arthropoda</taxon>
        <taxon>Chelicerata</taxon>
        <taxon>Arachnida</taxon>
        <taxon>Acari</taxon>
        <taxon>Parasitiformes</taxon>
        <taxon>Ixodida</taxon>
        <taxon>Ixodoidea</taxon>
        <taxon>Ixodidae</taxon>
        <taxon>Rhipicephalinae</taxon>
        <taxon>Dermacentor</taxon>
    </lineage>
</organism>
<dbReference type="Proteomes" id="UP000821865">
    <property type="component" value="Chromosome 8"/>
</dbReference>
<comment type="caution">
    <text evidence="1">The sequence shown here is derived from an EMBL/GenBank/DDBJ whole genome shotgun (WGS) entry which is preliminary data.</text>
</comment>